<sequence length="460" mass="50528">MKKFGFSKKSSDGDDDSIKSGMFGRKKSSPKPENPYAQSQVADDPYARMTPYQQAKAGLSNGPRPGGVGLPGGPSPRNAPGGPPPPYSSQPGSAAGYGSDRYGSQNGYGSNRYEQNAEAYAANSRYGASVPSSSSGSRPGGYGGMGDTDDNRDALFGGAKDRYVPSKNDSAPTQAPNSYGRDYDQDGNRGALFGGARDRYDKQQSAGYGRSGASGAGDSSEGYGEPRELTAEEREEQDVLDMKDEIKKIKREDVQITDRTLATALQARDVAMGTLARLGAQGERLHNTEKNLDLASNYNQVAEERTRELKTLNGSMFAVHVNNPFTKKERKAQRDAEVLERHRMERDQREATRKDAYTSNQRLERQFQALNRGPGQHQRHGRMNAAERANYTFEGSDEEDDVIDDNLDKLAPVLGQLKEYAVAMSDETERQNNHLDRIAVKSDLVDDGVRMNREKLNRIR</sequence>
<dbReference type="CDD" id="cd15886">
    <property type="entry name" value="SNARE_SEC9N"/>
    <property type="match status" value="1"/>
</dbReference>
<dbReference type="SUPFAM" id="SSF58038">
    <property type="entry name" value="SNARE fusion complex"/>
    <property type="match status" value="2"/>
</dbReference>
<dbReference type="InterPro" id="IPR000727">
    <property type="entry name" value="T_SNARE_dom"/>
</dbReference>
<reference evidence="4" key="1">
    <citation type="submission" date="2022-07" db="EMBL/GenBank/DDBJ databases">
        <title>Fungi with potential for degradation of polypropylene.</title>
        <authorList>
            <person name="Gostincar C."/>
        </authorList>
    </citation>
    <scope>NUCLEOTIDE SEQUENCE</scope>
    <source>
        <strain evidence="4">EXF-13308</strain>
    </source>
</reference>
<gene>
    <name evidence="4" type="ORF">NKR23_g34</name>
</gene>
<evidence type="ECO:0000313" key="5">
    <source>
        <dbReference type="Proteomes" id="UP001174694"/>
    </source>
</evidence>
<dbReference type="AlphaFoldDB" id="A0AA38SDX8"/>
<dbReference type="Gene3D" id="1.20.5.110">
    <property type="match status" value="2"/>
</dbReference>
<keyword evidence="5" id="KW-1185">Reference proteome</keyword>
<evidence type="ECO:0000256" key="1">
    <source>
        <dbReference type="ARBA" id="ARBA00009480"/>
    </source>
</evidence>
<comment type="similarity">
    <text evidence="1">Belongs to the SNAP-25 family.</text>
</comment>
<protein>
    <submittedName>
        <fullName evidence="4">Plasma membrane snare protein</fullName>
    </submittedName>
</protein>
<comment type="caution">
    <text evidence="4">The sequence shown here is derived from an EMBL/GenBank/DDBJ whole genome shotgun (WGS) entry which is preliminary data.</text>
</comment>
<evidence type="ECO:0000259" key="3">
    <source>
        <dbReference type="PROSITE" id="PS50192"/>
    </source>
</evidence>
<dbReference type="PROSITE" id="PS50192">
    <property type="entry name" value="T_SNARE"/>
    <property type="match status" value="1"/>
</dbReference>
<dbReference type="PANTHER" id="PTHR19305:SF9">
    <property type="entry name" value="SYNAPTOSOMAL-ASSOCIATED PROTEIN 29"/>
    <property type="match status" value="1"/>
</dbReference>
<feature type="domain" description="T-SNARE coiled-coil homology" evidence="3">
    <location>
        <begin position="397"/>
        <end position="459"/>
    </location>
</feature>
<dbReference type="GO" id="GO:0019905">
    <property type="term" value="F:syntaxin binding"/>
    <property type="evidence" value="ECO:0007669"/>
    <property type="project" value="TreeGrafter"/>
</dbReference>
<dbReference type="GO" id="GO:0031201">
    <property type="term" value="C:SNARE complex"/>
    <property type="evidence" value="ECO:0007669"/>
    <property type="project" value="TreeGrafter"/>
</dbReference>
<dbReference type="EMBL" id="JANBVO010000001">
    <property type="protein sequence ID" value="KAJ9157876.1"/>
    <property type="molecule type" value="Genomic_DNA"/>
</dbReference>
<organism evidence="4 5">
    <name type="scientific">Pleurostoma richardsiae</name>
    <dbReference type="NCBI Taxonomy" id="41990"/>
    <lineage>
        <taxon>Eukaryota</taxon>
        <taxon>Fungi</taxon>
        <taxon>Dikarya</taxon>
        <taxon>Ascomycota</taxon>
        <taxon>Pezizomycotina</taxon>
        <taxon>Sordariomycetes</taxon>
        <taxon>Sordariomycetidae</taxon>
        <taxon>Calosphaeriales</taxon>
        <taxon>Pleurostomataceae</taxon>
        <taxon>Pleurostoma</taxon>
    </lineage>
</organism>
<evidence type="ECO:0000313" key="4">
    <source>
        <dbReference type="EMBL" id="KAJ9157876.1"/>
    </source>
</evidence>
<feature type="compositionally biased region" description="Polar residues" evidence="2">
    <location>
        <begin position="167"/>
        <end position="177"/>
    </location>
</feature>
<name>A0AA38SDX8_9PEZI</name>
<dbReference type="SMART" id="SM00397">
    <property type="entry name" value="t_SNARE"/>
    <property type="match status" value="2"/>
</dbReference>
<feature type="region of interest" description="Disordered" evidence="2">
    <location>
        <begin position="1"/>
        <end position="240"/>
    </location>
</feature>
<feature type="compositionally biased region" description="Polar residues" evidence="2">
    <location>
        <begin position="102"/>
        <end position="114"/>
    </location>
</feature>
<evidence type="ECO:0000256" key="2">
    <source>
        <dbReference type="SAM" id="MobiDB-lite"/>
    </source>
</evidence>
<proteinExistence type="inferred from homology"/>
<dbReference type="GO" id="GO:0006906">
    <property type="term" value="P:vesicle fusion"/>
    <property type="evidence" value="ECO:0007669"/>
    <property type="project" value="TreeGrafter"/>
</dbReference>
<dbReference type="PANTHER" id="PTHR19305">
    <property type="entry name" value="SYNAPTOSOMAL ASSOCIATED PROTEIN"/>
    <property type="match status" value="1"/>
</dbReference>
<feature type="compositionally biased region" description="Low complexity" evidence="2">
    <location>
        <begin position="124"/>
        <end position="137"/>
    </location>
</feature>
<accession>A0AA38SDX8</accession>
<dbReference type="GO" id="GO:0005484">
    <property type="term" value="F:SNAP receptor activity"/>
    <property type="evidence" value="ECO:0007669"/>
    <property type="project" value="TreeGrafter"/>
</dbReference>
<dbReference type="CDD" id="cd15857">
    <property type="entry name" value="SNARE_SEC9C"/>
    <property type="match status" value="1"/>
</dbReference>
<dbReference type="GO" id="GO:0006887">
    <property type="term" value="P:exocytosis"/>
    <property type="evidence" value="ECO:0007669"/>
    <property type="project" value="TreeGrafter"/>
</dbReference>
<dbReference type="GO" id="GO:0005886">
    <property type="term" value="C:plasma membrane"/>
    <property type="evidence" value="ECO:0007669"/>
    <property type="project" value="TreeGrafter"/>
</dbReference>
<dbReference type="Proteomes" id="UP001174694">
    <property type="component" value="Unassembled WGS sequence"/>
</dbReference>
<feature type="compositionally biased region" description="Basic and acidic residues" evidence="2">
    <location>
        <begin position="149"/>
        <end position="164"/>
    </location>
</feature>
<feature type="compositionally biased region" description="Basic and acidic residues" evidence="2">
    <location>
        <begin position="9"/>
        <end position="18"/>
    </location>
</feature>